<evidence type="ECO:0000256" key="3">
    <source>
        <dbReference type="ARBA" id="ARBA00022777"/>
    </source>
</evidence>
<reference evidence="9 10" key="1">
    <citation type="submission" date="2019-01" db="EMBL/GenBank/DDBJ databases">
        <title>Mucilaginibacter antarcticum sp. nov., isolated from antarctic soil.</title>
        <authorList>
            <person name="Yan Y.-Q."/>
            <person name="Du Z.-J."/>
        </authorList>
    </citation>
    <scope>NUCLEOTIDE SEQUENCE [LARGE SCALE GENOMIC DNA]</scope>
    <source>
        <strain evidence="9 10">F01003</strain>
    </source>
</reference>
<feature type="region of interest" description="Disordered" evidence="6">
    <location>
        <begin position="444"/>
        <end position="478"/>
    </location>
</feature>
<dbReference type="PANTHER" id="PTHR43289:SF6">
    <property type="entry name" value="SERINE_THREONINE-PROTEIN KINASE NEKL-3"/>
    <property type="match status" value="1"/>
</dbReference>
<feature type="coiled-coil region" evidence="5">
    <location>
        <begin position="310"/>
        <end position="344"/>
    </location>
</feature>
<dbReference type="GO" id="GO:0004674">
    <property type="term" value="F:protein serine/threonine kinase activity"/>
    <property type="evidence" value="ECO:0007669"/>
    <property type="project" value="UniProtKB-KW"/>
</dbReference>
<dbReference type="GO" id="GO:0005524">
    <property type="term" value="F:ATP binding"/>
    <property type="evidence" value="ECO:0007669"/>
    <property type="project" value="UniProtKB-KW"/>
</dbReference>
<dbReference type="Gene3D" id="1.10.510.10">
    <property type="entry name" value="Transferase(Phosphotransferase) domain 1"/>
    <property type="match status" value="1"/>
</dbReference>
<keyword evidence="5" id="KW-0175">Coiled coil</keyword>
<organism evidence="9 10">
    <name type="scientific">Mucilaginibacter gilvus</name>
    <dbReference type="NCBI Taxonomy" id="2305909"/>
    <lineage>
        <taxon>Bacteria</taxon>
        <taxon>Pseudomonadati</taxon>
        <taxon>Bacteroidota</taxon>
        <taxon>Sphingobacteriia</taxon>
        <taxon>Sphingobacteriales</taxon>
        <taxon>Sphingobacteriaceae</taxon>
        <taxon>Mucilaginibacter</taxon>
    </lineage>
</organism>
<keyword evidence="1" id="KW-0808">Transferase</keyword>
<accession>A0A444MM38</accession>
<name>A0A444MM38_9SPHI</name>
<keyword evidence="10" id="KW-1185">Reference proteome</keyword>
<evidence type="ECO:0000313" key="10">
    <source>
        <dbReference type="Proteomes" id="UP000286701"/>
    </source>
</evidence>
<evidence type="ECO:0000256" key="7">
    <source>
        <dbReference type="SAM" id="Phobius"/>
    </source>
</evidence>
<dbReference type="Pfam" id="PF00069">
    <property type="entry name" value="Pkinase"/>
    <property type="match status" value="1"/>
</dbReference>
<keyword evidence="7" id="KW-0472">Membrane</keyword>
<evidence type="ECO:0000259" key="8">
    <source>
        <dbReference type="PROSITE" id="PS50011"/>
    </source>
</evidence>
<evidence type="ECO:0000256" key="6">
    <source>
        <dbReference type="SAM" id="MobiDB-lite"/>
    </source>
</evidence>
<evidence type="ECO:0000256" key="4">
    <source>
        <dbReference type="ARBA" id="ARBA00022840"/>
    </source>
</evidence>
<keyword evidence="7" id="KW-0812">Transmembrane</keyword>
<keyword evidence="3 9" id="KW-0418">Kinase</keyword>
<keyword evidence="4" id="KW-0067">ATP-binding</keyword>
<dbReference type="OrthoDB" id="9813021at2"/>
<protein>
    <submittedName>
        <fullName evidence="9">Serine/threonine protein kinase</fullName>
    </submittedName>
</protein>
<dbReference type="PANTHER" id="PTHR43289">
    <property type="entry name" value="MITOGEN-ACTIVATED PROTEIN KINASE KINASE KINASE 20-RELATED"/>
    <property type="match status" value="1"/>
</dbReference>
<keyword evidence="7" id="KW-1133">Transmembrane helix</keyword>
<comment type="caution">
    <text evidence="9">The sequence shown here is derived from an EMBL/GenBank/DDBJ whole genome shotgun (WGS) entry which is preliminary data.</text>
</comment>
<dbReference type="AlphaFoldDB" id="A0A444MM38"/>
<dbReference type="Proteomes" id="UP000286701">
    <property type="component" value="Unassembled WGS sequence"/>
</dbReference>
<proteinExistence type="predicted"/>
<evidence type="ECO:0000256" key="1">
    <source>
        <dbReference type="ARBA" id="ARBA00022679"/>
    </source>
</evidence>
<evidence type="ECO:0000256" key="2">
    <source>
        <dbReference type="ARBA" id="ARBA00022741"/>
    </source>
</evidence>
<dbReference type="PROSITE" id="PS50011">
    <property type="entry name" value="PROTEIN_KINASE_DOM"/>
    <property type="match status" value="1"/>
</dbReference>
<gene>
    <name evidence="9" type="ORF">EPL05_16625</name>
</gene>
<keyword evidence="9" id="KW-0723">Serine/threonine-protein kinase</keyword>
<keyword evidence="2" id="KW-0547">Nucleotide-binding</keyword>
<dbReference type="RefSeq" id="WP_128535096.1">
    <property type="nucleotide sequence ID" value="NZ_SBIW01000007.1"/>
</dbReference>
<evidence type="ECO:0000313" key="9">
    <source>
        <dbReference type="EMBL" id="RWY50365.1"/>
    </source>
</evidence>
<feature type="transmembrane region" description="Helical" evidence="7">
    <location>
        <begin position="370"/>
        <end position="390"/>
    </location>
</feature>
<dbReference type="SMART" id="SM00220">
    <property type="entry name" value="S_TKc"/>
    <property type="match status" value="1"/>
</dbReference>
<dbReference type="SUPFAM" id="SSF56112">
    <property type="entry name" value="Protein kinase-like (PK-like)"/>
    <property type="match status" value="1"/>
</dbReference>
<dbReference type="CDD" id="cd14014">
    <property type="entry name" value="STKc_PknB_like"/>
    <property type="match status" value="1"/>
</dbReference>
<dbReference type="InterPro" id="IPR011009">
    <property type="entry name" value="Kinase-like_dom_sf"/>
</dbReference>
<dbReference type="EMBL" id="SBIW01000007">
    <property type="protein sequence ID" value="RWY50365.1"/>
    <property type="molecule type" value="Genomic_DNA"/>
</dbReference>
<dbReference type="InterPro" id="IPR000719">
    <property type="entry name" value="Prot_kinase_dom"/>
</dbReference>
<evidence type="ECO:0000256" key="5">
    <source>
        <dbReference type="SAM" id="Coils"/>
    </source>
</evidence>
<feature type="domain" description="Protein kinase" evidence="8">
    <location>
        <begin position="11"/>
        <end position="301"/>
    </location>
</feature>
<sequence length="550" mass="60624">MGKIFTITEGLENMGALHTGGQGSVYKGKRIGEIYVAVKLLPTPIYAEDENDKHYKDFINEVEKLKKVNQVSNPNVVKILNSGITESGSLPFIEMEFIEGPDLAELLTEKETPVFSIAEAIKVAYQLANALSHCHKVSVKHGDIKSNNVKFNINTGNYMLLDFGLAIMTDEQRRSSLRNAGAVEFMAPEQSEGNLLPQSDVYSYGIILYELLAGTVPFKLNDNGQTARNAVMIAHLEKEPPDLLTLREKNMPLNWPEDQRKRELQVPEWLLNLIYKCLQKDPDARYTDGTELRQAIQSSVITVKSDTESALILQNEKVALQAKLKEEQAKNTTLLQEIAQLKQSKLSGSVAPVPSPITGNHSTKIASKGMLIGLGILLLCLGAFAGRYLFSGNKAASVKTLPDTITSKTSTDTITAAKPKPAEVKEKKTPIKKTEIKAETLSVHKKIKKDSARKVVKKNPPKLDKPTNPSPNPGKGSDAGKVYSLFTTYAYFHSAPTEGSKRAANISQWDNARLKALDDQNGYVYVVFTNKNGETSKGWLRKKDLIVVGQ</sequence>
<dbReference type="Gene3D" id="3.30.200.20">
    <property type="entry name" value="Phosphorylase Kinase, domain 1"/>
    <property type="match status" value="1"/>
</dbReference>